<dbReference type="PANTHER" id="PTHR12133">
    <property type="entry name" value="TRNA (ADENINE(58)-N(1))-METHYLTRANSFERASE"/>
    <property type="match status" value="1"/>
</dbReference>
<dbReference type="GO" id="GO:0031515">
    <property type="term" value="C:tRNA (m1A) methyltransferase complex"/>
    <property type="evidence" value="ECO:0007669"/>
    <property type="project" value="InterPro"/>
</dbReference>
<keyword evidence="6" id="KW-0819">tRNA processing</keyword>
<evidence type="ECO:0000256" key="6">
    <source>
        <dbReference type="ARBA" id="ARBA00022694"/>
    </source>
</evidence>
<keyword evidence="5" id="KW-0949">S-adenosyl-L-methionine</keyword>
<dbReference type="SUPFAM" id="SSF53335">
    <property type="entry name" value="S-adenosyl-L-methionine-dependent methyltransferases"/>
    <property type="match status" value="1"/>
</dbReference>
<name>A0A9W8AT34_9FUNG</name>
<dbReference type="InterPro" id="IPR014816">
    <property type="entry name" value="tRNA_MeTrfase_Gcd14"/>
</dbReference>
<sequence>MARHCILGTSMLRFGITNRWNRAALTLSYIKPLTTDAVPTLYSVVSRTPCYRYYSPATSTPLVIDTPFQAGDFVVLRDCLHGKVKIIGPLTAGTKRDTRSGIIQDDNIIGQLNRSYIFNHRQRRFIVSYPTLEDYVELRKRHCSPIYHKDASTIVTLLDLAPGSRVLEAGTGAGALTMHLARAVGIQLPNPTPTFLTHNPSDHQTVNQDHDIATLRWGQVDTVETRPDHFQKAQRWVQQFQRGHLLPWIRWYQGSLSEWLNHLTKESTATATTSSVKIYDGVVLDLPTPWYYLLEVAPFLKPGRFLVCYLPNMSQVLDLLKHINNNPALRCQFATENVLEVAWKRWQVKPTLVRNPVVAPSPDGNQEPTTDVPLGPEHSPVNSVVEANPPEQAWVCHPDRMPLGHTAFLVRLRNIISHDTLSSSESSTVD</sequence>
<keyword evidence="4" id="KW-0808">Transferase</keyword>
<comment type="caution">
    <text evidence="10">The sequence shown here is derived from an EMBL/GenBank/DDBJ whole genome shotgun (WGS) entry which is preliminary data.</text>
</comment>
<dbReference type="PROSITE" id="PS51620">
    <property type="entry name" value="SAM_TRM61"/>
    <property type="match status" value="1"/>
</dbReference>
<dbReference type="GO" id="GO:0030488">
    <property type="term" value="P:tRNA methylation"/>
    <property type="evidence" value="ECO:0007669"/>
    <property type="project" value="InterPro"/>
</dbReference>
<proteinExistence type="predicted"/>
<dbReference type="GO" id="GO:0005739">
    <property type="term" value="C:mitochondrion"/>
    <property type="evidence" value="ECO:0007669"/>
    <property type="project" value="TreeGrafter"/>
</dbReference>
<evidence type="ECO:0000256" key="7">
    <source>
        <dbReference type="ARBA" id="ARBA00033309"/>
    </source>
</evidence>
<gene>
    <name evidence="10" type="ORF">IWQ62_002278</name>
</gene>
<keyword evidence="3" id="KW-0489">Methyltransferase</keyword>
<dbReference type="PANTHER" id="PTHR12133:SF1">
    <property type="entry name" value="TRNA (ADENINE(58)-N(1))-METHYLTRANSFERASE, MITOCHONDRIAL"/>
    <property type="match status" value="1"/>
</dbReference>
<evidence type="ECO:0000256" key="4">
    <source>
        <dbReference type="ARBA" id="ARBA00022679"/>
    </source>
</evidence>
<evidence type="ECO:0000313" key="11">
    <source>
        <dbReference type="Proteomes" id="UP001150925"/>
    </source>
</evidence>
<evidence type="ECO:0000256" key="8">
    <source>
        <dbReference type="SAM" id="MobiDB-lite"/>
    </source>
</evidence>
<evidence type="ECO:0000256" key="2">
    <source>
        <dbReference type="ARBA" id="ARBA00015963"/>
    </source>
</evidence>
<dbReference type="Proteomes" id="UP001150925">
    <property type="component" value="Unassembled WGS sequence"/>
</dbReference>
<evidence type="ECO:0000256" key="3">
    <source>
        <dbReference type="ARBA" id="ARBA00022603"/>
    </source>
</evidence>
<keyword evidence="11" id="KW-1185">Reference proteome</keyword>
<reference evidence="10" key="1">
    <citation type="submission" date="2022-07" db="EMBL/GenBank/DDBJ databases">
        <title>Phylogenomic reconstructions and comparative analyses of Kickxellomycotina fungi.</title>
        <authorList>
            <person name="Reynolds N.K."/>
            <person name="Stajich J.E."/>
            <person name="Barry K."/>
            <person name="Grigoriev I.V."/>
            <person name="Crous P."/>
            <person name="Smith M.E."/>
        </authorList>
    </citation>
    <scope>NUCLEOTIDE SEQUENCE</scope>
    <source>
        <strain evidence="10">RSA 1196</strain>
    </source>
</reference>
<evidence type="ECO:0000313" key="10">
    <source>
        <dbReference type="EMBL" id="KAJ1966739.1"/>
    </source>
</evidence>
<dbReference type="Pfam" id="PF08704">
    <property type="entry name" value="GCD14"/>
    <property type="match status" value="1"/>
</dbReference>
<dbReference type="OrthoDB" id="5585464at2759"/>
<evidence type="ECO:0000259" key="9">
    <source>
        <dbReference type="Pfam" id="PF08704"/>
    </source>
</evidence>
<evidence type="ECO:0000256" key="5">
    <source>
        <dbReference type="ARBA" id="ARBA00022691"/>
    </source>
</evidence>
<dbReference type="Gene3D" id="3.40.50.150">
    <property type="entry name" value="Vaccinia Virus protein VP39"/>
    <property type="match status" value="1"/>
</dbReference>
<protein>
    <recommendedName>
        <fullName evidence="2">tRNA (adenine(58)-N(1))-methyltransferase catalytic subunit TRM61</fullName>
        <ecNumber evidence="1">2.1.1.220</ecNumber>
    </recommendedName>
    <alternativeName>
        <fullName evidence="7">tRNA(m1A58)-methyltransferase subunit TRM61</fullName>
    </alternativeName>
</protein>
<dbReference type="InterPro" id="IPR029063">
    <property type="entry name" value="SAM-dependent_MTases_sf"/>
</dbReference>
<evidence type="ECO:0000256" key="1">
    <source>
        <dbReference type="ARBA" id="ARBA00012796"/>
    </source>
</evidence>
<feature type="region of interest" description="Disordered" evidence="8">
    <location>
        <begin position="356"/>
        <end position="378"/>
    </location>
</feature>
<dbReference type="EC" id="2.1.1.220" evidence="1"/>
<dbReference type="InterPro" id="IPR049470">
    <property type="entry name" value="TRM61_C"/>
</dbReference>
<dbReference type="GO" id="GO:0160107">
    <property type="term" value="F:tRNA (adenine(58)-N1)-methyltransferase activity"/>
    <property type="evidence" value="ECO:0007669"/>
    <property type="project" value="UniProtKB-EC"/>
</dbReference>
<feature type="domain" description="tRNA (adenine(58)-N(1))-methyltransferase catalytic subunit TRM61 C-terminal" evidence="9">
    <location>
        <begin position="145"/>
        <end position="185"/>
    </location>
</feature>
<accession>A0A9W8AT34</accession>
<organism evidence="10 11">
    <name type="scientific">Dispira parvispora</name>
    <dbReference type="NCBI Taxonomy" id="1520584"/>
    <lineage>
        <taxon>Eukaryota</taxon>
        <taxon>Fungi</taxon>
        <taxon>Fungi incertae sedis</taxon>
        <taxon>Zoopagomycota</taxon>
        <taxon>Kickxellomycotina</taxon>
        <taxon>Dimargaritomycetes</taxon>
        <taxon>Dimargaritales</taxon>
        <taxon>Dimargaritaceae</taxon>
        <taxon>Dispira</taxon>
    </lineage>
</organism>
<dbReference type="AlphaFoldDB" id="A0A9W8AT34"/>
<dbReference type="EMBL" id="JANBPY010000463">
    <property type="protein sequence ID" value="KAJ1966739.1"/>
    <property type="molecule type" value="Genomic_DNA"/>
</dbReference>